<organism evidence="2 3">
    <name type="scientific">Brassica cretica</name>
    <name type="common">Mustard</name>
    <dbReference type="NCBI Taxonomy" id="69181"/>
    <lineage>
        <taxon>Eukaryota</taxon>
        <taxon>Viridiplantae</taxon>
        <taxon>Streptophyta</taxon>
        <taxon>Embryophyta</taxon>
        <taxon>Tracheophyta</taxon>
        <taxon>Spermatophyta</taxon>
        <taxon>Magnoliopsida</taxon>
        <taxon>eudicotyledons</taxon>
        <taxon>Gunneridae</taxon>
        <taxon>Pentapetalae</taxon>
        <taxon>rosids</taxon>
        <taxon>malvids</taxon>
        <taxon>Brassicales</taxon>
        <taxon>Brassicaceae</taxon>
        <taxon>Brassiceae</taxon>
        <taxon>Brassica</taxon>
    </lineage>
</organism>
<gene>
    <name evidence="2" type="ORF">DY000_02007542</name>
</gene>
<keyword evidence="3" id="KW-1185">Reference proteome</keyword>
<dbReference type="Proteomes" id="UP000266723">
    <property type="component" value="Unassembled WGS sequence"/>
</dbReference>
<feature type="region of interest" description="Disordered" evidence="1">
    <location>
        <begin position="55"/>
        <end position="76"/>
    </location>
</feature>
<accession>A0ABQ7CD53</accession>
<sequence>MDDPLVQYLEADILPKDRNEARKIKKRAARCPETSNPCQPLQKWQDLRARSQKIKTGMRHKAGMGMRKPEYAVKTT</sequence>
<evidence type="ECO:0000313" key="2">
    <source>
        <dbReference type="EMBL" id="KAF3549611.1"/>
    </source>
</evidence>
<reference evidence="2 3" key="1">
    <citation type="journal article" date="2020" name="BMC Genomics">
        <title>Intraspecific diversification of the crop wild relative Brassica cretica Lam. using demographic model selection.</title>
        <authorList>
            <person name="Kioukis A."/>
            <person name="Michalopoulou V.A."/>
            <person name="Briers L."/>
            <person name="Pirintsos S."/>
            <person name="Studholme D.J."/>
            <person name="Pavlidis P."/>
            <person name="Sarris P.F."/>
        </authorList>
    </citation>
    <scope>NUCLEOTIDE SEQUENCE [LARGE SCALE GENOMIC DNA]</scope>
    <source>
        <strain evidence="3">cv. PFS-1207/04</strain>
    </source>
</reference>
<feature type="compositionally biased region" description="Basic and acidic residues" evidence="1">
    <location>
        <begin position="67"/>
        <end position="76"/>
    </location>
</feature>
<protein>
    <submittedName>
        <fullName evidence="2">Uncharacterized protein</fullName>
    </submittedName>
</protein>
<proteinExistence type="predicted"/>
<name>A0ABQ7CD53_BRACR</name>
<evidence type="ECO:0000313" key="3">
    <source>
        <dbReference type="Proteomes" id="UP000266723"/>
    </source>
</evidence>
<dbReference type="EMBL" id="QGKV02000832">
    <property type="protein sequence ID" value="KAF3549611.1"/>
    <property type="molecule type" value="Genomic_DNA"/>
</dbReference>
<evidence type="ECO:0000256" key="1">
    <source>
        <dbReference type="SAM" id="MobiDB-lite"/>
    </source>
</evidence>
<comment type="caution">
    <text evidence="2">The sequence shown here is derived from an EMBL/GenBank/DDBJ whole genome shotgun (WGS) entry which is preliminary data.</text>
</comment>